<evidence type="ECO:0000313" key="2">
    <source>
        <dbReference type="EMBL" id="MCD2197584.1"/>
    </source>
</evidence>
<keyword evidence="3" id="KW-1185">Reference proteome</keyword>
<keyword evidence="1" id="KW-1133">Transmembrane helix</keyword>
<gene>
    <name evidence="2" type="ORF">LQ327_29860</name>
</gene>
<name>A0ABS8PHD7_9PSEU</name>
<dbReference type="EMBL" id="JAJNDB010000008">
    <property type="protein sequence ID" value="MCD2197584.1"/>
    <property type="molecule type" value="Genomic_DNA"/>
</dbReference>
<comment type="caution">
    <text evidence="2">The sequence shown here is derived from an EMBL/GenBank/DDBJ whole genome shotgun (WGS) entry which is preliminary data.</text>
</comment>
<dbReference type="RefSeq" id="WP_230739723.1">
    <property type="nucleotide sequence ID" value="NZ_JAJNDB010000008.1"/>
</dbReference>
<dbReference type="Proteomes" id="UP001199469">
    <property type="component" value="Unassembled WGS sequence"/>
</dbReference>
<dbReference type="InterPro" id="IPR012666">
    <property type="entry name" value="CbtA_put"/>
</dbReference>
<accession>A0ABS8PHD7</accession>
<proteinExistence type="predicted"/>
<feature type="transmembrane region" description="Helical" evidence="1">
    <location>
        <begin position="108"/>
        <end position="127"/>
    </location>
</feature>
<sequence>MHAKQVIPRAALAGGIGGLVAFGFARIFAEPLIQQAIDYEDGRDEAQDALAAAAGKPAAEMGPDIFSRTVQANVGIGVGMILAGVALGLLFAVVYTVVQSRVTWRPRVLALLVAGAGFLTLYATPFLKYPANPPAVGHEETIGDRSGLFLVMILGSVVFLVVAVIVGRRLAARVGTWNAALLGGLTYVVLSGVLMALLPSLGELAANVATYGPVATETPQPLRDAAGRIVFPGFDADLLYSFRVYSFAAQALMWGVLGLVFGALAERASGRTGDAVEAGAPAEAVDA</sequence>
<keyword evidence="1" id="KW-0472">Membrane</keyword>
<dbReference type="Pfam" id="PF09490">
    <property type="entry name" value="CbtA"/>
    <property type="match status" value="1"/>
</dbReference>
<organism evidence="2 3">
    <name type="scientific">Actinomycetospora endophytica</name>
    <dbReference type="NCBI Taxonomy" id="2291215"/>
    <lineage>
        <taxon>Bacteria</taxon>
        <taxon>Bacillati</taxon>
        <taxon>Actinomycetota</taxon>
        <taxon>Actinomycetes</taxon>
        <taxon>Pseudonocardiales</taxon>
        <taxon>Pseudonocardiaceae</taxon>
        <taxon>Actinomycetospora</taxon>
    </lineage>
</organism>
<keyword evidence="1" id="KW-0812">Transmembrane</keyword>
<feature type="transmembrane region" description="Helical" evidence="1">
    <location>
        <begin position="74"/>
        <end position="96"/>
    </location>
</feature>
<feature type="transmembrane region" description="Helical" evidence="1">
    <location>
        <begin position="244"/>
        <end position="265"/>
    </location>
</feature>
<reference evidence="2 3" key="1">
    <citation type="submission" date="2021-11" db="EMBL/GenBank/DDBJ databases">
        <title>Draft genome sequence of Actinomycetospora sp. SF1 isolated from the rhizosphere soil.</title>
        <authorList>
            <person name="Duangmal K."/>
            <person name="Chantavorakit T."/>
        </authorList>
    </citation>
    <scope>NUCLEOTIDE SEQUENCE [LARGE SCALE GENOMIC DNA]</scope>
    <source>
        <strain evidence="2 3">TBRC 5722</strain>
    </source>
</reference>
<evidence type="ECO:0000313" key="3">
    <source>
        <dbReference type="Proteomes" id="UP001199469"/>
    </source>
</evidence>
<protein>
    <submittedName>
        <fullName evidence="2">CbtA family protein</fullName>
    </submittedName>
</protein>
<feature type="transmembrane region" description="Helical" evidence="1">
    <location>
        <begin position="179"/>
        <end position="198"/>
    </location>
</feature>
<evidence type="ECO:0000256" key="1">
    <source>
        <dbReference type="SAM" id="Phobius"/>
    </source>
</evidence>
<feature type="transmembrane region" description="Helical" evidence="1">
    <location>
        <begin position="147"/>
        <end position="167"/>
    </location>
</feature>